<comment type="caution">
    <text evidence="1">The sequence shown here is derived from an EMBL/GenBank/DDBJ whole genome shotgun (WGS) entry which is preliminary data.</text>
</comment>
<evidence type="ECO:0000313" key="2">
    <source>
        <dbReference type="Proteomes" id="UP000735302"/>
    </source>
</evidence>
<organism evidence="1 2">
    <name type="scientific">Plakobranchus ocellatus</name>
    <dbReference type="NCBI Taxonomy" id="259542"/>
    <lineage>
        <taxon>Eukaryota</taxon>
        <taxon>Metazoa</taxon>
        <taxon>Spiralia</taxon>
        <taxon>Lophotrochozoa</taxon>
        <taxon>Mollusca</taxon>
        <taxon>Gastropoda</taxon>
        <taxon>Heterobranchia</taxon>
        <taxon>Euthyneura</taxon>
        <taxon>Panpulmonata</taxon>
        <taxon>Sacoglossa</taxon>
        <taxon>Placobranchoidea</taxon>
        <taxon>Plakobranchidae</taxon>
        <taxon>Plakobranchus</taxon>
    </lineage>
</organism>
<protein>
    <submittedName>
        <fullName evidence="1">Uncharacterized protein</fullName>
    </submittedName>
</protein>
<sequence length="183" mass="19909">MSWALSPAGATLATEWKCWEWGKKQEKKKKKNLEAEEHIEKAGRDSGVCVEASQAENRQHASFGVFGYLEAPTARTTLGEPPAGVVSLGLIMFSRRQSGWSSFAFLHTYIMPVLTEANISSGPRDMSCSLILFGVFLSSSCQRGSSSPLSDSLPPSFDPEVLDSLRDLQMTSAGNVDDLLCKS</sequence>
<evidence type="ECO:0000313" key="1">
    <source>
        <dbReference type="EMBL" id="GFO41668.1"/>
    </source>
</evidence>
<proteinExistence type="predicted"/>
<dbReference type="EMBL" id="BLXT01007705">
    <property type="protein sequence ID" value="GFO41668.1"/>
    <property type="molecule type" value="Genomic_DNA"/>
</dbReference>
<gene>
    <name evidence="1" type="ORF">PoB_006817300</name>
</gene>
<name>A0AAV4DBM8_9GAST</name>
<dbReference type="Proteomes" id="UP000735302">
    <property type="component" value="Unassembled WGS sequence"/>
</dbReference>
<accession>A0AAV4DBM8</accession>
<reference evidence="1 2" key="1">
    <citation type="journal article" date="2021" name="Elife">
        <title>Chloroplast acquisition without the gene transfer in kleptoplastic sea slugs, Plakobranchus ocellatus.</title>
        <authorList>
            <person name="Maeda T."/>
            <person name="Takahashi S."/>
            <person name="Yoshida T."/>
            <person name="Shimamura S."/>
            <person name="Takaki Y."/>
            <person name="Nagai Y."/>
            <person name="Toyoda A."/>
            <person name="Suzuki Y."/>
            <person name="Arimoto A."/>
            <person name="Ishii H."/>
            <person name="Satoh N."/>
            <person name="Nishiyama T."/>
            <person name="Hasebe M."/>
            <person name="Maruyama T."/>
            <person name="Minagawa J."/>
            <person name="Obokata J."/>
            <person name="Shigenobu S."/>
        </authorList>
    </citation>
    <scope>NUCLEOTIDE SEQUENCE [LARGE SCALE GENOMIC DNA]</scope>
</reference>
<keyword evidence="2" id="KW-1185">Reference proteome</keyword>
<dbReference type="AlphaFoldDB" id="A0AAV4DBM8"/>